<dbReference type="EMBL" id="OZ023714">
    <property type="protein sequence ID" value="CAK9862655.1"/>
    <property type="molecule type" value="Genomic_DNA"/>
</dbReference>
<proteinExistence type="predicted"/>
<feature type="region of interest" description="Disordered" evidence="1">
    <location>
        <begin position="309"/>
        <end position="341"/>
    </location>
</feature>
<dbReference type="PANTHER" id="PTHR33914:SF2">
    <property type="entry name" value="OS02G0582100 PROTEIN"/>
    <property type="match status" value="1"/>
</dbReference>
<accession>A0ABP1AJD2</accession>
<dbReference type="InterPro" id="IPR040378">
    <property type="entry name" value="BASL"/>
</dbReference>
<evidence type="ECO:0000256" key="1">
    <source>
        <dbReference type="SAM" id="MobiDB-lite"/>
    </source>
</evidence>
<feature type="region of interest" description="Disordered" evidence="1">
    <location>
        <begin position="359"/>
        <end position="403"/>
    </location>
</feature>
<dbReference type="Proteomes" id="UP001497522">
    <property type="component" value="Chromosome 13"/>
</dbReference>
<feature type="compositionally biased region" description="Basic and acidic residues" evidence="1">
    <location>
        <begin position="390"/>
        <end position="401"/>
    </location>
</feature>
<sequence length="511" mass="55370">MPIEVPKDIAAVDAARSNAAAARDEVSVHKSEEEKGMLGAKASWSFVSTSPAAASVHPIEEVDDKDLPFFHDNDLPSFHIKRLRKLRFRVASNRNNGNLLLKQLNNTKEQEFSRCSGSTTVVVVEQGGAAVCHNHTTTAPKGDDERQKLMQRENLQKLSDEVVVANVVPQHMTALASDNLLSDGKLGVMSSSIPQEQGDASFDEKPPTRRDLPAEASKNATEEAEEIAEAEALIVGLHEAPKPASLVTANSQEEMDMTAATSRESSAAKGETVVPFAHDPITSTSDETEASHVRAAKEGEEEAIEVHMMPTSIKDARRDVSLPDPQDLEEEESPNKHDGFLGESAAADVNELLVGHYYTTQNGDIPDPSDSDDRSSQGRDSVSSFATIHTRSDGDSSKLCERSSVSDVMEVYTDVAGVPSSRSIRYSSSILAAYSSGSILYPGAPNHSGSISHRSDSSAASNRSFAFPIFATDGNSSPVRMAQPDQRYLRRKKWQWQTSCTCCSRASPTYY</sequence>
<reference evidence="2" key="1">
    <citation type="submission" date="2024-03" db="EMBL/GenBank/DDBJ databases">
        <authorList>
            <consortium name="ELIXIR-Norway"/>
            <consortium name="Elixir Norway"/>
        </authorList>
    </citation>
    <scope>NUCLEOTIDE SEQUENCE</scope>
</reference>
<evidence type="ECO:0000313" key="3">
    <source>
        <dbReference type="Proteomes" id="UP001497522"/>
    </source>
</evidence>
<feature type="compositionally biased region" description="Basic and acidic residues" evidence="1">
    <location>
        <begin position="202"/>
        <end position="213"/>
    </location>
</feature>
<organism evidence="2 3">
    <name type="scientific">Sphagnum jensenii</name>
    <dbReference type="NCBI Taxonomy" id="128206"/>
    <lineage>
        <taxon>Eukaryota</taxon>
        <taxon>Viridiplantae</taxon>
        <taxon>Streptophyta</taxon>
        <taxon>Embryophyta</taxon>
        <taxon>Bryophyta</taxon>
        <taxon>Sphagnophytina</taxon>
        <taxon>Sphagnopsida</taxon>
        <taxon>Sphagnales</taxon>
        <taxon>Sphagnaceae</taxon>
        <taxon>Sphagnum</taxon>
    </lineage>
</organism>
<dbReference type="PANTHER" id="PTHR33914">
    <property type="entry name" value="18S PRE-RIBOSOMAL ASSEMBLY PROTEIN GAR2-LIKE PROTEIN"/>
    <property type="match status" value="1"/>
</dbReference>
<name>A0ABP1AJD2_9BRYO</name>
<gene>
    <name evidence="2" type="ORF">CSSPJE1EN2_LOCUS5650</name>
</gene>
<feature type="region of interest" description="Disordered" evidence="1">
    <location>
        <begin position="187"/>
        <end position="218"/>
    </location>
</feature>
<protein>
    <submittedName>
        <fullName evidence="2">Uncharacterized protein</fullName>
    </submittedName>
</protein>
<evidence type="ECO:0000313" key="2">
    <source>
        <dbReference type="EMBL" id="CAK9862655.1"/>
    </source>
</evidence>
<keyword evidence="3" id="KW-1185">Reference proteome</keyword>